<evidence type="ECO:0000313" key="1">
    <source>
        <dbReference type="EMBL" id="HIV86399.1"/>
    </source>
</evidence>
<dbReference type="EMBL" id="DXIJ01000136">
    <property type="protein sequence ID" value="HIV86399.1"/>
    <property type="molecule type" value="Genomic_DNA"/>
</dbReference>
<evidence type="ECO:0000313" key="2">
    <source>
        <dbReference type="Proteomes" id="UP000824162"/>
    </source>
</evidence>
<name>A0A9D1PT13_9FIRM</name>
<sequence length="63" mass="7322">MAVIRTQFTLRPHTINHAKIKKIAASESRTMTNMIEFLIKKEIARYESENGEIPVTDDDIYLE</sequence>
<gene>
    <name evidence="1" type="ORF">H9900_06305</name>
</gene>
<reference evidence="1" key="1">
    <citation type="journal article" date="2021" name="PeerJ">
        <title>Extensive microbial diversity within the chicken gut microbiome revealed by metagenomics and culture.</title>
        <authorList>
            <person name="Gilroy R."/>
            <person name="Ravi A."/>
            <person name="Getino M."/>
            <person name="Pursley I."/>
            <person name="Horton D.L."/>
            <person name="Alikhan N.F."/>
            <person name="Baker D."/>
            <person name="Gharbi K."/>
            <person name="Hall N."/>
            <person name="Watson M."/>
            <person name="Adriaenssens E.M."/>
            <person name="Foster-Nyarko E."/>
            <person name="Jarju S."/>
            <person name="Secka A."/>
            <person name="Antonio M."/>
            <person name="Oren A."/>
            <person name="Chaudhuri R.R."/>
            <person name="La Ragione R."/>
            <person name="Hildebrand F."/>
            <person name="Pallen M.J."/>
        </authorList>
    </citation>
    <scope>NUCLEOTIDE SEQUENCE</scope>
    <source>
        <strain evidence="1">5790</strain>
    </source>
</reference>
<proteinExistence type="predicted"/>
<reference evidence="1" key="2">
    <citation type="submission" date="2021-04" db="EMBL/GenBank/DDBJ databases">
        <authorList>
            <person name="Gilroy R."/>
        </authorList>
    </citation>
    <scope>NUCLEOTIDE SEQUENCE</scope>
    <source>
        <strain evidence="1">5790</strain>
    </source>
</reference>
<dbReference type="Proteomes" id="UP000824162">
    <property type="component" value="Unassembled WGS sequence"/>
</dbReference>
<comment type="caution">
    <text evidence="1">The sequence shown here is derived from an EMBL/GenBank/DDBJ whole genome shotgun (WGS) entry which is preliminary data.</text>
</comment>
<accession>A0A9D1PT13</accession>
<organism evidence="1 2">
    <name type="scientific">Candidatus Monoglobus merdigallinarum</name>
    <dbReference type="NCBI Taxonomy" id="2838698"/>
    <lineage>
        <taxon>Bacteria</taxon>
        <taxon>Bacillati</taxon>
        <taxon>Bacillota</taxon>
        <taxon>Clostridia</taxon>
        <taxon>Monoglobales</taxon>
        <taxon>Monoglobaceae</taxon>
        <taxon>Monoglobus</taxon>
    </lineage>
</organism>
<dbReference type="AlphaFoldDB" id="A0A9D1PT13"/>
<protein>
    <submittedName>
        <fullName evidence="1">Uncharacterized protein</fullName>
    </submittedName>
</protein>